<feature type="transmembrane region" description="Helical" evidence="5">
    <location>
        <begin position="95"/>
        <end position="112"/>
    </location>
</feature>
<evidence type="ECO:0000256" key="1">
    <source>
        <dbReference type="ARBA" id="ARBA00004141"/>
    </source>
</evidence>
<organism evidence="6 7">
    <name type="scientific">Polyplax serrata</name>
    <name type="common">Common mouse louse</name>
    <dbReference type="NCBI Taxonomy" id="468196"/>
    <lineage>
        <taxon>Eukaryota</taxon>
        <taxon>Metazoa</taxon>
        <taxon>Ecdysozoa</taxon>
        <taxon>Arthropoda</taxon>
        <taxon>Hexapoda</taxon>
        <taxon>Insecta</taxon>
        <taxon>Pterygota</taxon>
        <taxon>Neoptera</taxon>
        <taxon>Paraneoptera</taxon>
        <taxon>Psocodea</taxon>
        <taxon>Troctomorpha</taxon>
        <taxon>Phthiraptera</taxon>
        <taxon>Anoplura</taxon>
        <taxon>Polyplacidae</taxon>
        <taxon>Polyplax</taxon>
    </lineage>
</organism>
<feature type="transmembrane region" description="Helical" evidence="5">
    <location>
        <begin position="12"/>
        <end position="33"/>
    </location>
</feature>
<dbReference type="Proteomes" id="UP001372834">
    <property type="component" value="Unassembled WGS sequence"/>
</dbReference>
<reference evidence="6 7" key="1">
    <citation type="submission" date="2023-10" db="EMBL/GenBank/DDBJ databases">
        <title>Genomes of two closely related lineages of the louse Polyplax serrata with different host specificities.</title>
        <authorList>
            <person name="Martinu J."/>
            <person name="Tarabai H."/>
            <person name="Stefka J."/>
            <person name="Hypsa V."/>
        </authorList>
    </citation>
    <scope>NUCLEOTIDE SEQUENCE [LARGE SCALE GENOMIC DNA]</scope>
    <source>
        <strain evidence="6">HR10_N</strain>
    </source>
</reference>
<evidence type="ECO:0000256" key="5">
    <source>
        <dbReference type="SAM" id="Phobius"/>
    </source>
</evidence>
<evidence type="ECO:0000313" key="6">
    <source>
        <dbReference type="EMBL" id="KAK6642988.1"/>
    </source>
</evidence>
<evidence type="ECO:0000256" key="3">
    <source>
        <dbReference type="ARBA" id="ARBA00022989"/>
    </source>
</evidence>
<dbReference type="PANTHER" id="PTHR10671:SF110">
    <property type="entry name" value="FI18012P1"/>
    <property type="match status" value="1"/>
</dbReference>
<sequence length="180" mass="20604">MVFERRMLMLRTVFVALFIAMWCIFLNTKYWFILNEGDGVYVPSTKKYFYTSHPGLWNYDNIDTDFGITAPALVIIGLIFSCYTFSNSRHKVKRTAGAGSTLTVIEVVVNSIEYEKKHMPFTYPPGATHRYGYSFVLAWLVFVCNLLSGCAFFIFSRKRKGQKAPNEEIAMADCPTIIGR</sequence>
<dbReference type="AlphaFoldDB" id="A0AAN8SAX8"/>
<dbReference type="Gene3D" id="1.20.140.150">
    <property type="match status" value="1"/>
</dbReference>
<dbReference type="InterPro" id="IPR050579">
    <property type="entry name" value="PMP-22/EMP/MP20-like"/>
</dbReference>
<name>A0AAN8SAX8_POLSC</name>
<evidence type="ECO:0000256" key="4">
    <source>
        <dbReference type="ARBA" id="ARBA00023136"/>
    </source>
</evidence>
<dbReference type="GO" id="GO:0005886">
    <property type="term" value="C:plasma membrane"/>
    <property type="evidence" value="ECO:0007669"/>
    <property type="project" value="TreeGrafter"/>
</dbReference>
<comment type="caution">
    <text evidence="6">The sequence shown here is derived from an EMBL/GenBank/DDBJ whole genome shotgun (WGS) entry which is preliminary data.</text>
</comment>
<evidence type="ECO:0000313" key="7">
    <source>
        <dbReference type="Proteomes" id="UP001372834"/>
    </source>
</evidence>
<keyword evidence="2 5" id="KW-0812">Transmembrane</keyword>
<feature type="transmembrane region" description="Helical" evidence="5">
    <location>
        <begin position="66"/>
        <end position="83"/>
    </location>
</feature>
<feature type="transmembrane region" description="Helical" evidence="5">
    <location>
        <begin position="132"/>
        <end position="155"/>
    </location>
</feature>
<dbReference type="PANTHER" id="PTHR10671">
    <property type="entry name" value="EPITHELIAL MEMBRANE PROTEIN-RELATED"/>
    <property type="match status" value="1"/>
</dbReference>
<gene>
    <name evidence="6" type="ORF">RUM43_004491</name>
</gene>
<evidence type="ECO:0000256" key="2">
    <source>
        <dbReference type="ARBA" id="ARBA00022692"/>
    </source>
</evidence>
<dbReference type="EMBL" id="JAWJWE010000002">
    <property type="protein sequence ID" value="KAK6642988.1"/>
    <property type="molecule type" value="Genomic_DNA"/>
</dbReference>
<proteinExistence type="predicted"/>
<comment type="subcellular location">
    <subcellularLocation>
        <location evidence="1">Membrane</location>
        <topology evidence="1">Multi-pass membrane protein</topology>
    </subcellularLocation>
</comment>
<accession>A0AAN8SAX8</accession>
<keyword evidence="3 5" id="KW-1133">Transmembrane helix</keyword>
<keyword evidence="4 5" id="KW-0472">Membrane</keyword>
<protein>
    <submittedName>
        <fullName evidence="6">Uncharacterized protein</fullName>
    </submittedName>
</protein>